<dbReference type="AlphaFoldDB" id="A0A0A1TY63"/>
<keyword evidence="2" id="KW-1185">Reference proteome</keyword>
<protein>
    <submittedName>
        <fullName evidence="1">Uncharacterized protein</fullName>
    </submittedName>
</protein>
<organism evidence="1 2">
    <name type="scientific">Entamoeba invadens IP1</name>
    <dbReference type="NCBI Taxonomy" id="370355"/>
    <lineage>
        <taxon>Eukaryota</taxon>
        <taxon>Amoebozoa</taxon>
        <taxon>Evosea</taxon>
        <taxon>Archamoebae</taxon>
        <taxon>Mastigamoebida</taxon>
        <taxon>Entamoebidae</taxon>
        <taxon>Entamoeba</taxon>
    </lineage>
</organism>
<sequence length="201" mass="23510">MKSLTEIKRESKTYEAIQQALMVGLLTEAGFSFDLKCPERLASKTLQNLVILECYFQGNPLGFGQKIEEYCASQYLRDSEGAKTQNEIKVAKRRKDLNRSALSFNWLVKYVEQYGYILTRRPTKIPKKTLQMEKITGIGTDHECIFNEDAIEQIGRKIHVHILSEFQRHMSSFRLKEYDEFCQLTLQTKNRLVKLEERSMK</sequence>
<dbReference type="RefSeq" id="XP_004182792.1">
    <property type="nucleotide sequence ID" value="XM_004182744.1"/>
</dbReference>
<evidence type="ECO:0000313" key="2">
    <source>
        <dbReference type="Proteomes" id="UP000014680"/>
    </source>
</evidence>
<gene>
    <name evidence="1" type="ORF">EIN_375610</name>
</gene>
<dbReference type="KEGG" id="eiv:EIN_375610"/>
<evidence type="ECO:0000313" key="1">
    <source>
        <dbReference type="EMBL" id="ELP83446.1"/>
    </source>
</evidence>
<dbReference type="EMBL" id="KB207268">
    <property type="protein sequence ID" value="ELP83446.1"/>
    <property type="molecule type" value="Genomic_DNA"/>
</dbReference>
<accession>A0A0A1TY63</accession>
<reference evidence="1 2" key="1">
    <citation type="submission" date="2012-10" db="EMBL/GenBank/DDBJ databases">
        <authorList>
            <person name="Zafar N."/>
            <person name="Inman J."/>
            <person name="Hall N."/>
            <person name="Lorenzi H."/>
            <person name="Caler E."/>
        </authorList>
    </citation>
    <scope>NUCLEOTIDE SEQUENCE [LARGE SCALE GENOMIC DNA]</scope>
    <source>
        <strain evidence="1 2">IP1</strain>
    </source>
</reference>
<dbReference type="VEuPathDB" id="AmoebaDB:EIN_375610"/>
<dbReference type="GeneID" id="14882430"/>
<dbReference type="Proteomes" id="UP000014680">
    <property type="component" value="Unassembled WGS sequence"/>
</dbReference>
<proteinExistence type="predicted"/>
<name>A0A0A1TY63_ENTIV</name>